<dbReference type="Proteomes" id="UP000282076">
    <property type="component" value="Unassembled WGS sequence"/>
</dbReference>
<evidence type="ECO:0000256" key="4">
    <source>
        <dbReference type="PIRSR" id="PIRSR602678-1"/>
    </source>
</evidence>
<feature type="binding site" evidence="4">
    <location>
        <position position="233"/>
    </location>
    <ligand>
        <name>a divalent metal cation</name>
        <dbReference type="ChEBI" id="CHEBI:60240"/>
        <label>1</label>
    </ligand>
</feature>
<dbReference type="SUPFAM" id="SSF102705">
    <property type="entry name" value="NIF3 (NGG1p interacting factor 3)-like"/>
    <property type="match status" value="1"/>
</dbReference>
<keyword evidence="6" id="KW-1185">Reference proteome</keyword>
<dbReference type="OrthoDB" id="1116574at2"/>
<gene>
    <name evidence="5" type="ORF">D7Z26_17625</name>
</gene>
<accession>A0A494XLV4</accession>
<dbReference type="PANTHER" id="PTHR13799:SF14">
    <property type="entry name" value="GTP CYCLOHYDROLASE 1 TYPE 2 HOMOLOG"/>
    <property type="match status" value="1"/>
</dbReference>
<dbReference type="RefSeq" id="WP_120978298.1">
    <property type="nucleotide sequence ID" value="NZ_RBZM01000007.1"/>
</dbReference>
<evidence type="ECO:0000313" key="5">
    <source>
        <dbReference type="EMBL" id="RKP51598.1"/>
    </source>
</evidence>
<evidence type="ECO:0000256" key="3">
    <source>
        <dbReference type="ARBA" id="ARBA00022723"/>
    </source>
</evidence>
<evidence type="ECO:0000256" key="2">
    <source>
        <dbReference type="ARBA" id="ARBA00022112"/>
    </source>
</evidence>
<dbReference type="InterPro" id="IPR002678">
    <property type="entry name" value="DUF34/NIF3"/>
</dbReference>
<protein>
    <recommendedName>
        <fullName evidence="2">GTP cyclohydrolase 1 type 2 homolog</fullName>
    </recommendedName>
</protein>
<dbReference type="EMBL" id="RBZM01000007">
    <property type="protein sequence ID" value="RKP51598.1"/>
    <property type="molecule type" value="Genomic_DNA"/>
</dbReference>
<dbReference type="Pfam" id="PF01784">
    <property type="entry name" value="DUF34_NIF3"/>
    <property type="match status" value="1"/>
</dbReference>
<evidence type="ECO:0000256" key="1">
    <source>
        <dbReference type="ARBA" id="ARBA00006964"/>
    </source>
</evidence>
<dbReference type="InterPro" id="IPR036069">
    <property type="entry name" value="DUF34/NIF3_sf"/>
</dbReference>
<dbReference type="Gene3D" id="3.40.1390.30">
    <property type="entry name" value="NIF3 (NGG1p interacting factor 3)-like"/>
    <property type="match status" value="2"/>
</dbReference>
<feature type="binding site" evidence="4">
    <location>
        <position position="229"/>
    </location>
    <ligand>
        <name>a divalent metal cation</name>
        <dbReference type="ChEBI" id="CHEBI:60240"/>
        <label>1</label>
    </ligand>
</feature>
<dbReference type="AlphaFoldDB" id="A0A494XLV4"/>
<feature type="binding site" evidence="4">
    <location>
        <position position="64"/>
    </location>
    <ligand>
        <name>a divalent metal cation</name>
        <dbReference type="ChEBI" id="CHEBI:60240"/>
        <label>2</label>
    </ligand>
</feature>
<comment type="caution">
    <text evidence="5">The sequence shown here is derived from an EMBL/GenBank/DDBJ whole genome shotgun (WGS) entry which is preliminary data.</text>
</comment>
<dbReference type="PANTHER" id="PTHR13799">
    <property type="entry name" value="NGG1 INTERACTING FACTOR 3"/>
    <property type="match status" value="1"/>
</dbReference>
<keyword evidence="3 4" id="KW-0479">Metal-binding</keyword>
<sequence length="265" mass="29194">MPILVQDVIDMLTAPVETTVPDSVDQLIHGDPHAVVRGIAVTFMATQQALEQASRLGANLIISHEGLFYRHRHSTPILVEEPVYAAKKRFIEERDLAVYRFHDGVHRYRPDGIMEGLIRQLGWESFVNEHLSAASIVHLPRSTAGEIAAHVKQSLGIGCLRTVGDLTTACERVGLLAGCRGGGDLAIPLFEKHKLDLILYGEGPEWETPEYVRDAVGMGQGKALLVLGHLESEQPGMKLFADRLRGMLPDVPVFFIPVNPVFQVV</sequence>
<comment type="similarity">
    <text evidence="1">Belongs to the GTP cyclohydrolase I type 2/NIF3 family.</text>
</comment>
<proteinExistence type="inferred from homology"/>
<dbReference type="GO" id="GO:0046872">
    <property type="term" value="F:metal ion binding"/>
    <property type="evidence" value="ECO:0007669"/>
    <property type="project" value="UniProtKB-KW"/>
</dbReference>
<reference evidence="5 6" key="1">
    <citation type="submission" date="2018-10" db="EMBL/GenBank/DDBJ databases">
        <title>Cohnella sp. M2MS4P-1, whole genome shotgun sequence.</title>
        <authorList>
            <person name="Tuo L."/>
        </authorList>
    </citation>
    <scope>NUCLEOTIDE SEQUENCE [LARGE SCALE GENOMIC DNA]</scope>
    <source>
        <strain evidence="5 6">M2MS4P-1</strain>
    </source>
</reference>
<organism evidence="5 6">
    <name type="scientific">Cohnella endophytica</name>
    <dbReference type="NCBI Taxonomy" id="2419778"/>
    <lineage>
        <taxon>Bacteria</taxon>
        <taxon>Bacillati</taxon>
        <taxon>Bacillota</taxon>
        <taxon>Bacilli</taxon>
        <taxon>Bacillales</taxon>
        <taxon>Paenibacillaceae</taxon>
        <taxon>Cohnella</taxon>
    </lineage>
</organism>
<dbReference type="GO" id="GO:0005737">
    <property type="term" value="C:cytoplasm"/>
    <property type="evidence" value="ECO:0007669"/>
    <property type="project" value="TreeGrafter"/>
</dbReference>
<name>A0A494XLV4_9BACL</name>
<evidence type="ECO:0000313" key="6">
    <source>
        <dbReference type="Proteomes" id="UP000282076"/>
    </source>
</evidence>